<reference evidence="2" key="1">
    <citation type="journal article" date="2019" name="Int. J. Syst. Evol. Microbiol.">
        <title>The Global Catalogue of Microorganisms (GCM) 10K type strain sequencing project: providing services to taxonomists for standard genome sequencing and annotation.</title>
        <authorList>
            <consortium name="The Broad Institute Genomics Platform"/>
            <consortium name="The Broad Institute Genome Sequencing Center for Infectious Disease"/>
            <person name="Wu L."/>
            <person name="Ma J."/>
        </authorList>
    </citation>
    <scope>NUCLEOTIDE SEQUENCE [LARGE SCALE GENOMIC DNA]</scope>
    <source>
        <strain evidence="2">CCUG 60214</strain>
    </source>
</reference>
<name>A0ABW3R4Q7_9PSEU</name>
<evidence type="ECO:0000313" key="2">
    <source>
        <dbReference type="Proteomes" id="UP001597168"/>
    </source>
</evidence>
<keyword evidence="2" id="KW-1185">Reference proteome</keyword>
<organism evidence="1 2">
    <name type="scientific">Saccharothrix hoggarensis</name>
    <dbReference type="NCBI Taxonomy" id="913853"/>
    <lineage>
        <taxon>Bacteria</taxon>
        <taxon>Bacillati</taxon>
        <taxon>Actinomycetota</taxon>
        <taxon>Actinomycetes</taxon>
        <taxon>Pseudonocardiales</taxon>
        <taxon>Pseudonocardiaceae</taxon>
        <taxon>Saccharothrix</taxon>
    </lineage>
</organism>
<dbReference type="Gene3D" id="2.130.10.10">
    <property type="entry name" value="YVTN repeat-like/Quinoprotein amine dehydrogenase"/>
    <property type="match status" value="1"/>
</dbReference>
<dbReference type="EMBL" id="JBHTLK010000312">
    <property type="protein sequence ID" value="MFD1152029.1"/>
    <property type="molecule type" value="Genomic_DNA"/>
</dbReference>
<protein>
    <submittedName>
        <fullName evidence="1">Uncharacterized protein</fullName>
    </submittedName>
</protein>
<dbReference type="RefSeq" id="WP_380729564.1">
    <property type="nucleotide sequence ID" value="NZ_JBHTLK010000312.1"/>
</dbReference>
<sequence>MDGRRLATFPAAGHTDVVFASRTRAAVIRDDHVVLWNRDSAVATLVGHNAGAIAAFSPDGKTIATGVRPRLLVRLHDEPDRHHAVVGVHRPLPCS</sequence>
<dbReference type="InterPro" id="IPR015943">
    <property type="entry name" value="WD40/YVTN_repeat-like_dom_sf"/>
</dbReference>
<proteinExistence type="predicted"/>
<comment type="caution">
    <text evidence="1">The sequence shown here is derived from an EMBL/GenBank/DDBJ whole genome shotgun (WGS) entry which is preliminary data.</text>
</comment>
<evidence type="ECO:0000313" key="1">
    <source>
        <dbReference type="EMBL" id="MFD1152029.1"/>
    </source>
</evidence>
<gene>
    <name evidence="1" type="ORF">ACFQ3T_33230</name>
</gene>
<dbReference type="Proteomes" id="UP001597168">
    <property type="component" value="Unassembled WGS sequence"/>
</dbReference>
<accession>A0ABW3R4Q7</accession>